<dbReference type="Proteomes" id="UP000290958">
    <property type="component" value="Unassembled WGS sequence"/>
</dbReference>
<proteinExistence type="predicted"/>
<sequence>MIRSALVTLLSTLALSACVAPDQADVAPLPAPPPMAGAYGPPKPLIGLDAKRLIARFGEPRLDIIDRTVRKLQFLTGGCVVDAYLYTTARGKEPTVTHVDARWPDGKDANLAACGIS</sequence>
<dbReference type="OrthoDB" id="8482143at2"/>
<evidence type="ECO:0000313" key="3">
    <source>
        <dbReference type="Proteomes" id="UP000290958"/>
    </source>
</evidence>
<comment type="caution">
    <text evidence="2">The sequence shown here is derived from an EMBL/GenBank/DDBJ whole genome shotgun (WGS) entry which is preliminary data.</text>
</comment>
<feature type="signal peptide" evidence="1">
    <location>
        <begin position="1"/>
        <end position="19"/>
    </location>
</feature>
<dbReference type="AlphaFoldDB" id="A0A4Q1KM19"/>
<feature type="chain" id="PRO_5020571238" evidence="1">
    <location>
        <begin position="20"/>
        <end position="117"/>
    </location>
</feature>
<organism evidence="2 3">
    <name type="scientific">Sphingobium fluviale</name>
    <dbReference type="NCBI Taxonomy" id="2506423"/>
    <lineage>
        <taxon>Bacteria</taxon>
        <taxon>Pseudomonadati</taxon>
        <taxon>Pseudomonadota</taxon>
        <taxon>Alphaproteobacteria</taxon>
        <taxon>Sphingomonadales</taxon>
        <taxon>Sphingomonadaceae</taxon>
        <taxon>Sphingobium</taxon>
    </lineage>
</organism>
<keyword evidence="3" id="KW-1185">Reference proteome</keyword>
<evidence type="ECO:0000256" key="1">
    <source>
        <dbReference type="SAM" id="SignalP"/>
    </source>
</evidence>
<protein>
    <submittedName>
        <fullName evidence="2">Uncharacterized protein</fullName>
    </submittedName>
</protein>
<keyword evidence="1" id="KW-0732">Signal</keyword>
<accession>A0A4Q1KM19</accession>
<reference evidence="3" key="1">
    <citation type="submission" date="2019-01" db="EMBL/GenBank/DDBJ databases">
        <title>Cytophagaceae bacterium strain CAR-16.</title>
        <authorList>
            <person name="Chen W.-M."/>
        </authorList>
    </citation>
    <scope>NUCLEOTIDE SEQUENCE [LARGE SCALE GENOMIC DNA]</scope>
    <source>
        <strain evidence="3">CHR27</strain>
    </source>
</reference>
<dbReference type="RefSeq" id="WP_129402971.1">
    <property type="nucleotide sequence ID" value="NZ_SBKP01000002.1"/>
</dbReference>
<evidence type="ECO:0000313" key="2">
    <source>
        <dbReference type="EMBL" id="RXR30219.1"/>
    </source>
</evidence>
<dbReference type="EMBL" id="SBKP01000002">
    <property type="protein sequence ID" value="RXR30219.1"/>
    <property type="molecule type" value="Genomic_DNA"/>
</dbReference>
<dbReference type="PROSITE" id="PS51257">
    <property type="entry name" value="PROKAR_LIPOPROTEIN"/>
    <property type="match status" value="1"/>
</dbReference>
<name>A0A4Q1KM19_9SPHN</name>
<gene>
    <name evidence="2" type="ORF">EQG66_02470</name>
</gene>